<feature type="domain" description="VASt" evidence="3">
    <location>
        <begin position="1"/>
        <end position="62"/>
    </location>
</feature>
<comment type="subcellular location">
    <subcellularLocation>
        <location evidence="1">Membrane</location>
    </subcellularLocation>
</comment>
<dbReference type="InterPro" id="IPR044511">
    <property type="entry name" value="At1g03370/At5g50170-like"/>
</dbReference>
<proteinExistence type="predicted"/>
<dbReference type="Pfam" id="PF16016">
    <property type="entry name" value="VASt"/>
    <property type="match status" value="1"/>
</dbReference>
<dbReference type="PANTHER" id="PTHR46296:SF8">
    <property type="entry name" value="OS06G0297800 PROTEIN"/>
    <property type="match status" value="1"/>
</dbReference>
<accession>A0A3P5ZLD4</accession>
<protein>
    <recommendedName>
        <fullName evidence="3">VASt domain-containing protein</fullName>
    </recommendedName>
</protein>
<evidence type="ECO:0000259" key="3">
    <source>
        <dbReference type="PROSITE" id="PS51778"/>
    </source>
</evidence>
<evidence type="ECO:0000256" key="1">
    <source>
        <dbReference type="ARBA" id="ARBA00004370"/>
    </source>
</evidence>
<reference evidence="4" key="1">
    <citation type="submission" date="2018-11" db="EMBL/GenBank/DDBJ databases">
        <authorList>
            <consortium name="Genoscope - CEA"/>
            <person name="William W."/>
        </authorList>
    </citation>
    <scope>NUCLEOTIDE SEQUENCE</scope>
</reference>
<evidence type="ECO:0000313" key="4">
    <source>
        <dbReference type="EMBL" id="VDC73370.1"/>
    </source>
</evidence>
<dbReference type="EMBL" id="LR031570">
    <property type="protein sequence ID" value="VDC73370.1"/>
    <property type="molecule type" value="Genomic_DNA"/>
</dbReference>
<name>A0A3P5ZLD4_BRACM</name>
<dbReference type="InterPro" id="IPR031968">
    <property type="entry name" value="VASt"/>
</dbReference>
<gene>
    <name evidence="4" type="ORF">BRAA05T23084Z</name>
</gene>
<sequence>MTLHGDYFNLHLRYQMEEVAASKPNTTYVRVYFGIEWLKSSSRHQKRVTKKEYSSKQTTAEACSIIYIYI</sequence>
<dbReference type="AlphaFoldDB" id="A0A3P5ZLD4"/>
<dbReference type="GO" id="GO:0016020">
    <property type="term" value="C:membrane"/>
    <property type="evidence" value="ECO:0007669"/>
    <property type="project" value="UniProtKB-SubCell"/>
</dbReference>
<dbReference type="PANTHER" id="PTHR46296">
    <property type="entry name" value="BNAA05G37250D PROTEIN"/>
    <property type="match status" value="1"/>
</dbReference>
<keyword evidence="2" id="KW-0472">Membrane</keyword>
<evidence type="ECO:0000256" key="2">
    <source>
        <dbReference type="ARBA" id="ARBA00023136"/>
    </source>
</evidence>
<organism evidence="4">
    <name type="scientific">Brassica campestris</name>
    <name type="common">Field mustard</name>
    <dbReference type="NCBI Taxonomy" id="3711"/>
    <lineage>
        <taxon>Eukaryota</taxon>
        <taxon>Viridiplantae</taxon>
        <taxon>Streptophyta</taxon>
        <taxon>Embryophyta</taxon>
        <taxon>Tracheophyta</taxon>
        <taxon>Spermatophyta</taxon>
        <taxon>Magnoliopsida</taxon>
        <taxon>eudicotyledons</taxon>
        <taxon>Gunneridae</taxon>
        <taxon>Pentapetalae</taxon>
        <taxon>rosids</taxon>
        <taxon>malvids</taxon>
        <taxon>Brassicales</taxon>
        <taxon>Brassicaceae</taxon>
        <taxon>Brassiceae</taxon>
        <taxon>Brassica</taxon>
    </lineage>
</organism>
<dbReference type="PROSITE" id="PS51778">
    <property type="entry name" value="VAST"/>
    <property type="match status" value="1"/>
</dbReference>